<dbReference type="PANTHER" id="PTHR11749">
    <property type="entry name" value="RIBULOSE-5-PHOSPHATE-3-EPIMERASE"/>
    <property type="match status" value="1"/>
</dbReference>
<comment type="caution">
    <text evidence="12">The sequence shown here is derived from an EMBL/GenBank/DDBJ whole genome shotgun (WGS) entry which is preliminary data.</text>
</comment>
<evidence type="ECO:0000256" key="3">
    <source>
        <dbReference type="ARBA" id="ARBA00001941"/>
    </source>
</evidence>
<dbReference type="InterPro" id="IPR013785">
    <property type="entry name" value="Aldolase_TIM"/>
</dbReference>
<organism evidence="12 13">
    <name type="scientific">Prorocentrum cordatum</name>
    <dbReference type="NCBI Taxonomy" id="2364126"/>
    <lineage>
        <taxon>Eukaryota</taxon>
        <taxon>Sar</taxon>
        <taxon>Alveolata</taxon>
        <taxon>Dinophyceae</taxon>
        <taxon>Prorocentrales</taxon>
        <taxon>Prorocentraceae</taxon>
        <taxon>Prorocentrum</taxon>
    </lineage>
</organism>
<evidence type="ECO:0000256" key="9">
    <source>
        <dbReference type="ARBA" id="ARBA00023235"/>
    </source>
</evidence>
<keyword evidence="10" id="KW-1133">Transmembrane helix</keyword>
<evidence type="ECO:0000256" key="1">
    <source>
        <dbReference type="ARBA" id="ARBA00001782"/>
    </source>
</evidence>
<reference evidence="12" key="1">
    <citation type="submission" date="2023-10" db="EMBL/GenBank/DDBJ databases">
        <authorList>
            <person name="Chen Y."/>
            <person name="Shah S."/>
            <person name="Dougan E. K."/>
            <person name="Thang M."/>
            <person name="Chan C."/>
        </authorList>
    </citation>
    <scope>NUCLEOTIDE SEQUENCE [LARGE SCALE GENOMIC DNA]</scope>
</reference>
<evidence type="ECO:0000313" key="13">
    <source>
        <dbReference type="Proteomes" id="UP001189429"/>
    </source>
</evidence>
<dbReference type="InterPro" id="IPR026019">
    <property type="entry name" value="Ribul_P_3_epim"/>
</dbReference>
<dbReference type="NCBIfam" id="TIGR01163">
    <property type="entry name" value="rpe"/>
    <property type="match status" value="1"/>
</dbReference>
<protein>
    <recommendedName>
        <fullName evidence="7">ribulose-phosphate 3-epimerase</fullName>
        <ecNumber evidence="7">5.1.3.1</ecNumber>
    </recommendedName>
</protein>
<dbReference type="Pfam" id="PF00834">
    <property type="entry name" value="Ribul_P_3_epim"/>
    <property type="match status" value="1"/>
</dbReference>
<comment type="cofactor">
    <cofactor evidence="4">
        <name>Zn(2+)</name>
        <dbReference type="ChEBI" id="CHEBI:29105"/>
    </cofactor>
</comment>
<comment type="cofactor">
    <cofactor evidence="3">
        <name>Co(2+)</name>
        <dbReference type="ChEBI" id="CHEBI:48828"/>
    </cofactor>
</comment>
<dbReference type="EMBL" id="CAUYUJ010000891">
    <property type="protein sequence ID" value="CAK0793032.1"/>
    <property type="molecule type" value="Genomic_DNA"/>
</dbReference>
<evidence type="ECO:0000256" key="6">
    <source>
        <dbReference type="ARBA" id="ARBA00009541"/>
    </source>
</evidence>
<keyword evidence="10" id="KW-0472">Membrane</keyword>
<evidence type="ECO:0000256" key="11">
    <source>
        <dbReference type="SAM" id="SignalP"/>
    </source>
</evidence>
<keyword evidence="9" id="KW-0413">Isomerase</keyword>
<dbReference type="NCBIfam" id="NF004076">
    <property type="entry name" value="PRK05581.1-4"/>
    <property type="match status" value="1"/>
</dbReference>
<comment type="similarity">
    <text evidence="6">Belongs to the ribulose-phosphate 3-epimerase family.</text>
</comment>
<sequence>MAPKALVMPALFGSAAAFVPAGPQLRANIAAVGQDAAPLPSAAPAAGLALGSAMAASVAVAGAAALVAKGVRARRAGKPSAVRAQRAVACKAENPRVAALRSGKKTVKISPSILSADFSRLGEEVGDALKAGADWVHIDAMDDGRFVPNITIGPLVVDALRKKYPDAVMDCHLMIVEPESRIEDFAKAGADIISVHCEAASTIHLHRTVQSIKNLGCAAGVVLNPGTPLSAIEYVLEEVDLVLIMSVNPGFGGQSFIESQVDKIKELKALCKAKGVDPWIEIDGGVGPANAYKVVEAGCNAIVAGSAVFNAPDYAEAIEGIRAAKAPAMA</sequence>
<feature type="signal peptide" evidence="11">
    <location>
        <begin position="1"/>
        <end position="17"/>
    </location>
</feature>
<name>A0ABN9PRF4_9DINO</name>
<proteinExistence type="inferred from homology"/>
<comment type="cofactor">
    <cofactor evidence="2">
        <name>Mn(2+)</name>
        <dbReference type="ChEBI" id="CHEBI:29035"/>
    </cofactor>
</comment>
<gene>
    <name evidence="12" type="ORF">PCOR1329_LOCUS3446</name>
</gene>
<keyword evidence="8" id="KW-0479">Metal-binding</keyword>
<dbReference type="InterPro" id="IPR000056">
    <property type="entry name" value="Ribul_P_3_epim-like"/>
</dbReference>
<dbReference type="Gene3D" id="3.20.20.70">
    <property type="entry name" value="Aldolase class I"/>
    <property type="match status" value="1"/>
</dbReference>
<evidence type="ECO:0000256" key="10">
    <source>
        <dbReference type="SAM" id="Phobius"/>
    </source>
</evidence>
<evidence type="ECO:0000256" key="4">
    <source>
        <dbReference type="ARBA" id="ARBA00001947"/>
    </source>
</evidence>
<dbReference type="EC" id="5.1.3.1" evidence="7"/>
<keyword evidence="11" id="KW-0732">Signal</keyword>
<dbReference type="Proteomes" id="UP001189429">
    <property type="component" value="Unassembled WGS sequence"/>
</dbReference>
<dbReference type="HAMAP" id="MF_02227">
    <property type="entry name" value="RPE"/>
    <property type="match status" value="1"/>
</dbReference>
<keyword evidence="13" id="KW-1185">Reference proteome</keyword>
<evidence type="ECO:0000256" key="8">
    <source>
        <dbReference type="ARBA" id="ARBA00022723"/>
    </source>
</evidence>
<evidence type="ECO:0000256" key="5">
    <source>
        <dbReference type="ARBA" id="ARBA00001954"/>
    </source>
</evidence>
<keyword evidence="10" id="KW-0812">Transmembrane</keyword>
<evidence type="ECO:0000313" key="12">
    <source>
        <dbReference type="EMBL" id="CAK0793032.1"/>
    </source>
</evidence>
<dbReference type="SUPFAM" id="SSF51366">
    <property type="entry name" value="Ribulose-phoshate binding barrel"/>
    <property type="match status" value="1"/>
</dbReference>
<feature type="transmembrane region" description="Helical" evidence="10">
    <location>
        <begin position="45"/>
        <end position="68"/>
    </location>
</feature>
<comment type="cofactor">
    <cofactor evidence="5">
        <name>Fe(2+)</name>
        <dbReference type="ChEBI" id="CHEBI:29033"/>
    </cofactor>
</comment>
<dbReference type="PROSITE" id="PS01086">
    <property type="entry name" value="RIBUL_P_3_EPIMER_2"/>
    <property type="match status" value="1"/>
</dbReference>
<dbReference type="CDD" id="cd00429">
    <property type="entry name" value="RPE"/>
    <property type="match status" value="1"/>
</dbReference>
<evidence type="ECO:0000256" key="2">
    <source>
        <dbReference type="ARBA" id="ARBA00001936"/>
    </source>
</evidence>
<dbReference type="InterPro" id="IPR011060">
    <property type="entry name" value="RibuloseP-bd_barrel"/>
</dbReference>
<comment type="catalytic activity">
    <reaction evidence="1">
        <text>D-ribulose 5-phosphate = D-xylulose 5-phosphate</text>
        <dbReference type="Rhea" id="RHEA:13677"/>
        <dbReference type="ChEBI" id="CHEBI:57737"/>
        <dbReference type="ChEBI" id="CHEBI:58121"/>
        <dbReference type="EC" id="5.1.3.1"/>
    </reaction>
</comment>
<evidence type="ECO:0000256" key="7">
    <source>
        <dbReference type="ARBA" id="ARBA00013188"/>
    </source>
</evidence>
<accession>A0ABN9PRF4</accession>
<feature type="chain" id="PRO_5045239033" description="ribulose-phosphate 3-epimerase" evidence="11">
    <location>
        <begin position="18"/>
        <end position="330"/>
    </location>
</feature>